<dbReference type="AlphaFoldDB" id="A0A1G9D9V3"/>
<evidence type="ECO:0000313" key="5">
    <source>
        <dbReference type="Proteomes" id="UP000242700"/>
    </source>
</evidence>
<evidence type="ECO:0000256" key="2">
    <source>
        <dbReference type="ARBA" id="ARBA00022679"/>
    </source>
</evidence>
<organism evidence="4 5">
    <name type="scientific">Jeotgalicoccus aerolatus</name>
    <dbReference type="NCBI Taxonomy" id="709510"/>
    <lineage>
        <taxon>Bacteria</taxon>
        <taxon>Bacillati</taxon>
        <taxon>Bacillota</taxon>
        <taxon>Bacilli</taxon>
        <taxon>Bacillales</taxon>
        <taxon>Staphylococcaceae</taxon>
        <taxon>Jeotgalicoccus</taxon>
    </lineage>
</organism>
<dbReference type="SUPFAM" id="SSF53756">
    <property type="entry name" value="UDP-Glycosyltransferase/glycogen phosphorylase"/>
    <property type="match status" value="1"/>
</dbReference>
<dbReference type="Gene3D" id="3.40.50.2000">
    <property type="entry name" value="Glycogen Phosphorylase B"/>
    <property type="match status" value="2"/>
</dbReference>
<gene>
    <name evidence="4" type="ORF">SAMN05216187_11153</name>
</gene>
<dbReference type="Proteomes" id="UP000242700">
    <property type="component" value="Unassembled WGS sequence"/>
</dbReference>
<name>A0A1G9D9V3_9STAP</name>
<reference evidence="5" key="1">
    <citation type="submission" date="2016-10" db="EMBL/GenBank/DDBJ databases">
        <authorList>
            <person name="Varghese N."/>
            <person name="Submissions S."/>
        </authorList>
    </citation>
    <scope>NUCLEOTIDE SEQUENCE [LARGE SCALE GENOMIC DNA]</scope>
    <source>
        <strain evidence="5">CGMCC 1.8911</strain>
    </source>
</reference>
<dbReference type="RefSeq" id="WP_092599265.1">
    <property type="nucleotide sequence ID" value="NZ_FNFI01000011.1"/>
</dbReference>
<evidence type="ECO:0000313" key="4">
    <source>
        <dbReference type="EMBL" id="SDK60676.1"/>
    </source>
</evidence>
<keyword evidence="1" id="KW-0328">Glycosyltransferase</keyword>
<dbReference type="STRING" id="586411.SAMN05216187_11153"/>
<proteinExistence type="predicted"/>
<accession>A0A1G9D9V3</accession>
<dbReference type="InterPro" id="IPR001296">
    <property type="entry name" value="Glyco_trans_1"/>
</dbReference>
<dbReference type="GO" id="GO:0016757">
    <property type="term" value="F:glycosyltransferase activity"/>
    <property type="evidence" value="ECO:0007669"/>
    <property type="project" value="UniProtKB-KW"/>
</dbReference>
<protein>
    <submittedName>
        <fullName evidence="4">Poly(Glycerol-phosphate) alpha-glucosyltransferase</fullName>
    </submittedName>
</protein>
<keyword evidence="2 4" id="KW-0808">Transferase</keyword>
<dbReference type="PANTHER" id="PTHR12526">
    <property type="entry name" value="GLYCOSYLTRANSFERASE"/>
    <property type="match status" value="1"/>
</dbReference>
<dbReference type="Pfam" id="PF00534">
    <property type="entry name" value="Glycos_transf_1"/>
    <property type="match status" value="1"/>
</dbReference>
<sequence>MYYFIGNNLGQTLTGIEKAQLNRLKLFRANGLEAMCVYTAFNPGLYANAKKFKVSDGVMSIYDYFQKAIDFQGDYFDWIKHWEDAGYTLKYVQNTRDVRVYDQGDYTIYAHFSDVSFKKISYINYFDHRGRKFKREIFDSRGFLSVRKYLTMKQKVLFEHILNTNGEIVIEKYYDPEADKQTLTRILLNFNGEVKYLKDNSDLLTIFTNAVYSKGDIFFSDKNNVTAKGLANSRPEIPLAAVLHSTHLKYEKSAELANIKNTYRDLFDYLDRFDCLITSTVQQKEDVSKLIDNKIPVYNIPVGFIGGDDTLDKHPASDVPRLISVARYAVEKQLDHQIRLVKRLNEKFPNVELHMFGAGAEHAKLKSLIDENNLGDNVFLRGFVPDLQNEFQQSHINLLTSRMEGFSLALLEAASYGVPSVSYDIEYGPAEIIKNNENGYLIPLDDEDVLYEKVEALLSDASLLVKFRENVIEDRKRFSESETLSKWQAVLASL</sequence>
<feature type="domain" description="Glycosyl transferase family 1" evidence="3">
    <location>
        <begin position="317"/>
        <end position="471"/>
    </location>
</feature>
<dbReference type="OrthoDB" id="570545at2"/>
<evidence type="ECO:0000256" key="1">
    <source>
        <dbReference type="ARBA" id="ARBA00022676"/>
    </source>
</evidence>
<dbReference type="EMBL" id="FNFI01000011">
    <property type="protein sequence ID" value="SDK60676.1"/>
    <property type="molecule type" value="Genomic_DNA"/>
</dbReference>
<dbReference type="PANTHER" id="PTHR12526:SF629">
    <property type="entry name" value="TEICHURONIC ACID BIOSYNTHESIS GLYCOSYLTRANSFERASE TUAH-RELATED"/>
    <property type="match status" value="1"/>
</dbReference>
<evidence type="ECO:0000259" key="3">
    <source>
        <dbReference type="Pfam" id="PF00534"/>
    </source>
</evidence>